<organism evidence="1 2">
    <name type="scientific">Pseudoflavonifractor capillosus</name>
    <dbReference type="NCBI Taxonomy" id="106588"/>
    <lineage>
        <taxon>Bacteria</taxon>
        <taxon>Bacillati</taxon>
        <taxon>Bacillota</taxon>
        <taxon>Clostridia</taxon>
        <taxon>Eubacteriales</taxon>
        <taxon>Oscillospiraceae</taxon>
        <taxon>Pseudoflavonifractor</taxon>
    </lineage>
</organism>
<sequence length="48" mass="5689">MELYQQMYYILFHGISDALEALDEARIQDARQLLRAAQQKAEERYLEG</sequence>
<dbReference type="AlphaFoldDB" id="A0A921MN10"/>
<dbReference type="RefSeq" id="WP_295369960.1">
    <property type="nucleotide sequence ID" value="NZ_DYUC01000072.1"/>
</dbReference>
<protein>
    <submittedName>
        <fullName evidence="1">Uncharacterized protein</fullName>
    </submittedName>
</protein>
<dbReference type="Proteomes" id="UP000760668">
    <property type="component" value="Unassembled WGS sequence"/>
</dbReference>
<dbReference type="EMBL" id="DYUC01000072">
    <property type="protein sequence ID" value="HJG86824.1"/>
    <property type="molecule type" value="Genomic_DNA"/>
</dbReference>
<gene>
    <name evidence="1" type="ORF">K8V01_07380</name>
</gene>
<reference evidence="1" key="1">
    <citation type="journal article" date="2021" name="PeerJ">
        <title>Extensive microbial diversity within the chicken gut microbiome revealed by metagenomics and culture.</title>
        <authorList>
            <person name="Gilroy R."/>
            <person name="Ravi A."/>
            <person name="Getino M."/>
            <person name="Pursley I."/>
            <person name="Horton D.L."/>
            <person name="Alikhan N.F."/>
            <person name="Baker D."/>
            <person name="Gharbi K."/>
            <person name="Hall N."/>
            <person name="Watson M."/>
            <person name="Adriaenssens E.M."/>
            <person name="Foster-Nyarko E."/>
            <person name="Jarju S."/>
            <person name="Secka A."/>
            <person name="Antonio M."/>
            <person name="Oren A."/>
            <person name="Chaudhuri R.R."/>
            <person name="La Ragione R."/>
            <person name="Hildebrand F."/>
            <person name="Pallen M.J."/>
        </authorList>
    </citation>
    <scope>NUCLEOTIDE SEQUENCE</scope>
    <source>
        <strain evidence="1">CHK179-5677</strain>
    </source>
</reference>
<evidence type="ECO:0000313" key="1">
    <source>
        <dbReference type="EMBL" id="HJG86824.1"/>
    </source>
</evidence>
<accession>A0A921MN10</accession>
<name>A0A921MN10_9FIRM</name>
<reference evidence="1" key="2">
    <citation type="submission" date="2021-09" db="EMBL/GenBank/DDBJ databases">
        <authorList>
            <person name="Gilroy R."/>
        </authorList>
    </citation>
    <scope>NUCLEOTIDE SEQUENCE</scope>
    <source>
        <strain evidence="1">CHK179-5677</strain>
    </source>
</reference>
<comment type="caution">
    <text evidence="1">The sequence shown here is derived from an EMBL/GenBank/DDBJ whole genome shotgun (WGS) entry which is preliminary data.</text>
</comment>
<proteinExistence type="predicted"/>
<evidence type="ECO:0000313" key="2">
    <source>
        <dbReference type="Proteomes" id="UP000760668"/>
    </source>
</evidence>